<dbReference type="PANTHER" id="PTHR35011:SF10">
    <property type="entry name" value="TRAP TRANSPORTER SMALL PERMEASE PROTEIN"/>
    <property type="match status" value="1"/>
</dbReference>
<evidence type="ECO:0000256" key="5">
    <source>
        <dbReference type="ARBA" id="ARBA00022692"/>
    </source>
</evidence>
<keyword evidence="12" id="KW-1185">Reference proteome</keyword>
<evidence type="ECO:0000256" key="6">
    <source>
        <dbReference type="ARBA" id="ARBA00022989"/>
    </source>
</evidence>
<dbReference type="Pfam" id="PF04290">
    <property type="entry name" value="DctQ"/>
    <property type="match status" value="1"/>
</dbReference>
<evidence type="ECO:0000256" key="8">
    <source>
        <dbReference type="ARBA" id="ARBA00038436"/>
    </source>
</evidence>
<dbReference type="AlphaFoldDB" id="A0A9Q7ABS8"/>
<comment type="similarity">
    <text evidence="8">Belongs to the TRAP transporter small permease family.</text>
</comment>
<gene>
    <name evidence="11" type="ORF">KAR29_12540</name>
</gene>
<evidence type="ECO:0000259" key="10">
    <source>
        <dbReference type="Pfam" id="PF04290"/>
    </source>
</evidence>
<evidence type="ECO:0000313" key="11">
    <source>
        <dbReference type="EMBL" id="QTX32118.1"/>
    </source>
</evidence>
<dbReference type="EMBL" id="CP072943">
    <property type="protein sequence ID" value="QTX32118.1"/>
    <property type="molecule type" value="Genomic_DNA"/>
</dbReference>
<keyword evidence="6 9" id="KW-1133">Transmembrane helix</keyword>
<feature type="transmembrane region" description="Helical" evidence="9">
    <location>
        <begin position="95"/>
        <end position="115"/>
    </location>
</feature>
<dbReference type="KEGG" id="aram:KAR29_12540"/>
<dbReference type="GO" id="GO:0005886">
    <property type="term" value="C:plasma membrane"/>
    <property type="evidence" value="ECO:0007669"/>
    <property type="project" value="UniProtKB-SubCell"/>
</dbReference>
<dbReference type="PANTHER" id="PTHR35011">
    <property type="entry name" value="2,3-DIKETO-L-GULONATE TRAP TRANSPORTER SMALL PERMEASE PROTEIN YIAM"/>
    <property type="match status" value="1"/>
</dbReference>
<keyword evidence="5 9" id="KW-0812">Transmembrane</keyword>
<feature type="domain" description="Tripartite ATP-independent periplasmic transporters DctQ component" evidence="10">
    <location>
        <begin position="27"/>
        <end position="157"/>
    </location>
</feature>
<feature type="transmembrane region" description="Helical" evidence="9">
    <location>
        <begin position="50"/>
        <end position="66"/>
    </location>
</feature>
<dbReference type="GO" id="GO:0022857">
    <property type="term" value="F:transmembrane transporter activity"/>
    <property type="evidence" value="ECO:0007669"/>
    <property type="project" value="TreeGrafter"/>
</dbReference>
<keyword evidence="4" id="KW-0997">Cell inner membrane</keyword>
<proteinExistence type="inferred from homology"/>
<evidence type="ECO:0000313" key="12">
    <source>
        <dbReference type="Proteomes" id="UP000671879"/>
    </source>
</evidence>
<keyword evidence="3" id="KW-1003">Cell membrane</keyword>
<protein>
    <submittedName>
        <fullName evidence="11">TRAP transporter small permease</fullName>
    </submittedName>
</protein>
<dbReference type="InterPro" id="IPR055348">
    <property type="entry name" value="DctQ"/>
</dbReference>
<dbReference type="GO" id="GO:0015740">
    <property type="term" value="P:C4-dicarboxylate transport"/>
    <property type="evidence" value="ECO:0007669"/>
    <property type="project" value="TreeGrafter"/>
</dbReference>
<keyword evidence="7 9" id="KW-0472">Membrane</keyword>
<keyword evidence="2" id="KW-0813">Transport</keyword>
<evidence type="ECO:0000256" key="1">
    <source>
        <dbReference type="ARBA" id="ARBA00004429"/>
    </source>
</evidence>
<evidence type="ECO:0000256" key="2">
    <source>
        <dbReference type="ARBA" id="ARBA00022448"/>
    </source>
</evidence>
<evidence type="ECO:0000256" key="3">
    <source>
        <dbReference type="ARBA" id="ARBA00022475"/>
    </source>
</evidence>
<reference evidence="12" key="1">
    <citation type="submission" date="2021-04" db="EMBL/GenBank/DDBJ databases">
        <title>A novel Synergistetes isolate from a pyrite-forming mixed culture.</title>
        <authorList>
            <person name="Bunk B."/>
            <person name="Sproer C."/>
            <person name="Spring S."/>
            <person name="Pester M."/>
        </authorList>
    </citation>
    <scope>NUCLEOTIDE SEQUENCE [LARGE SCALE GENOMIC DNA]</scope>
    <source>
        <strain evidence="12">J.5.4.2-T.3.5.2</strain>
    </source>
</reference>
<dbReference type="RefSeq" id="WP_274373332.1">
    <property type="nucleotide sequence ID" value="NZ_CP072943.1"/>
</dbReference>
<organism evidence="11 12">
    <name type="scientific">Aminithiophilus ramosus</name>
    <dbReference type="NCBI Taxonomy" id="3029084"/>
    <lineage>
        <taxon>Bacteria</taxon>
        <taxon>Thermotogati</taxon>
        <taxon>Synergistota</taxon>
        <taxon>Synergistia</taxon>
        <taxon>Synergistales</taxon>
        <taxon>Aminithiophilaceae</taxon>
        <taxon>Aminithiophilus</taxon>
    </lineage>
</organism>
<comment type="subcellular location">
    <subcellularLocation>
        <location evidence="1">Cell inner membrane</location>
        <topology evidence="1">Multi-pass membrane protein</topology>
    </subcellularLocation>
</comment>
<accession>A0A9Q7ABS8</accession>
<evidence type="ECO:0000256" key="9">
    <source>
        <dbReference type="SAM" id="Phobius"/>
    </source>
</evidence>
<dbReference type="InterPro" id="IPR007387">
    <property type="entry name" value="TRAP_DctQ"/>
</dbReference>
<evidence type="ECO:0000256" key="7">
    <source>
        <dbReference type="ARBA" id="ARBA00023136"/>
    </source>
</evidence>
<feature type="transmembrane region" description="Helical" evidence="9">
    <location>
        <begin position="135"/>
        <end position="156"/>
    </location>
</feature>
<name>A0A9Q7ABS8_9BACT</name>
<evidence type="ECO:0000256" key="4">
    <source>
        <dbReference type="ARBA" id="ARBA00022519"/>
    </source>
</evidence>
<dbReference type="Proteomes" id="UP000671879">
    <property type="component" value="Chromosome"/>
</dbReference>
<feature type="transmembrane region" description="Helical" evidence="9">
    <location>
        <begin position="21"/>
        <end position="44"/>
    </location>
</feature>
<sequence>MKKWIPLLDGISRFFGRVGGLCLVIGCAMIVAEIIGRSFFHATFYVVDEYTGYLMGVSSFLGLSYAEQYNGHIRMELIDYLGDRFPGLVRTAKQVCYLLAIVFALYLTYVTFQLFHSSFINNQRSYQVSETLLAIPQAFLPLGSFALFVQYVVNFIKLGQKEVKA</sequence>